<dbReference type="Pfam" id="PF13579">
    <property type="entry name" value="Glyco_trans_4_4"/>
    <property type="match status" value="1"/>
</dbReference>
<dbReference type="Proteomes" id="UP000059542">
    <property type="component" value="Chromosome"/>
</dbReference>
<feature type="domain" description="Glycosyltransferase subfamily 4-like N-terminal" evidence="2">
    <location>
        <begin position="314"/>
        <end position="437"/>
    </location>
</feature>
<gene>
    <name evidence="3" type="ORF">AUC43_11035</name>
</gene>
<dbReference type="STRING" id="1411621.AUC43_11035"/>
<proteinExistence type="predicted"/>
<reference evidence="3 4" key="1">
    <citation type="submission" date="2015-12" db="EMBL/GenBank/DDBJ databases">
        <authorList>
            <person name="Shamseldin A."/>
            <person name="Moawad H."/>
            <person name="Abd El-Rahim W.M."/>
            <person name="Sadowsky M.J."/>
        </authorList>
    </citation>
    <scope>NUCLEOTIDE SEQUENCE [LARGE SCALE GENOMIC DNA]</scope>
    <source>
        <strain evidence="3 4">DG5B</strain>
    </source>
</reference>
<feature type="compositionally biased region" description="Pro residues" evidence="1">
    <location>
        <begin position="63"/>
        <end position="76"/>
    </location>
</feature>
<name>A0A0U4BG99_9BACT</name>
<dbReference type="SUPFAM" id="SSF53756">
    <property type="entry name" value="UDP-Glycosyltransferase/glycogen phosphorylase"/>
    <property type="match status" value="1"/>
</dbReference>
<protein>
    <recommendedName>
        <fullName evidence="2">Glycosyltransferase subfamily 4-like N-terminal domain-containing protein</fullName>
    </recommendedName>
</protein>
<evidence type="ECO:0000259" key="2">
    <source>
        <dbReference type="Pfam" id="PF13579"/>
    </source>
</evidence>
<keyword evidence="4" id="KW-1185">Reference proteome</keyword>
<dbReference type="KEGG" id="hyg:AUC43_11035"/>
<dbReference type="InterPro" id="IPR028098">
    <property type="entry name" value="Glyco_trans_4-like_N"/>
</dbReference>
<dbReference type="Gene3D" id="3.40.50.2000">
    <property type="entry name" value="Glycogen Phosphorylase B"/>
    <property type="match status" value="1"/>
</dbReference>
<dbReference type="EMBL" id="CP013909">
    <property type="protein sequence ID" value="ALW85579.1"/>
    <property type="molecule type" value="Genomic_DNA"/>
</dbReference>
<dbReference type="RefSeq" id="WP_068193147.1">
    <property type="nucleotide sequence ID" value="NZ_CP013909.1"/>
</dbReference>
<sequence>MTPPEFSVLLLAWDDADPSVDVLGGQALPPTLPLVYQLAAQQPVLAVYPHLPAAYERYDEPTTPQPKLPTAAPAPSPTKDSGDTAIADAADDAEETDALSTDASGPGVRLLAGPAAGSQAASALAVPALQSRIIGLEDLAAASYHPLPEIYAALEAGPASQPNARSRSQWPTGVHAPQFHQRQEPVAPYVGASSTSAASQALLVPNPVAGASQSVREAADLANRASLPVEVTPSKIKRQPNIEPEAEDPTFDPDPELPALLDGNALDGNAFTEAVEETGPFEAAALSAPEDDITLEALEFSPVVELSALPTFEPEPEVAAPVPRTPAFDGLNFRMIQYARRSAQLVRGRSDFGVIYAPNWPAWLAALEIRNSTGQPLVLYVASLAIDFSSPGDRGWLLEVERMTLRRARIILVPTEDLRQQLQLQYGSTIGEVRVVAAADEDGVQDVLCEVAFG</sequence>
<dbReference type="OrthoDB" id="9810929at2"/>
<evidence type="ECO:0000313" key="3">
    <source>
        <dbReference type="EMBL" id="ALW85579.1"/>
    </source>
</evidence>
<organism evidence="3 4">
    <name type="scientific">Hymenobacter sedentarius</name>
    <dbReference type="NCBI Taxonomy" id="1411621"/>
    <lineage>
        <taxon>Bacteria</taxon>
        <taxon>Pseudomonadati</taxon>
        <taxon>Bacteroidota</taxon>
        <taxon>Cytophagia</taxon>
        <taxon>Cytophagales</taxon>
        <taxon>Hymenobacteraceae</taxon>
        <taxon>Hymenobacter</taxon>
    </lineage>
</organism>
<evidence type="ECO:0000313" key="4">
    <source>
        <dbReference type="Proteomes" id="UP000059542"/>
    </source>
</evidence>
<dbReference type="AlphaFoldDB" id="A0A0U4BG99"/>
<feature type="region of interest" description="Disordered" evidence="1">
    <location>
        <begin position="57"/>
        <end position="84"/>
    </location>
</feature>
<accession>A0A0U4BG99</accession>
<evidence type="ECO:0000256" key="1">
    <source>
        <dbReference type="SAM" id="MobiDB-lite"/>
    </source>
</evidence>
<dbReference type="GO" id="GO:0016757">
    <property type="term" value="F:glycosyltransferase activity"/>
    <property type="evidence" value="ECO:0007669"/>
    <property type="project" value="UniProtKB-ARBA"/>
</dbReference>